<evidence type="ECO:0000313" key="3">
    <source>
        <dbReference type="Proteomes" id="UP000050795"/>
    </source>
</evidence>
<evidence type="ECO:0000313" key="4">
    <source>
        <dbReference type="WBParaSite" id="TREG1_38880.1"/>
    </source>
</evidence>
<dbReference type="WBParaSite" id="TREG1_38880.1">
    <property type="protein sequence ID" value="TREG1_38880.1"/>
    <property type="gene ID" value="TREG1_38880"/>
</dbReference>
<reference evidence="3" key="1">
    <citation type="submission" date="2022-06" db="EMBL/GenBank/DDBJ databases">
        <authorList>
            <person name="Berger JAMES D."/>
            <person name="Berger JAMES D."/>
        </authorList>
    </citation>
    <scope>NUCLEOTIDE SEQUENCE [LARGE SCALE GENOMIC DNA]</scope>
</reference>
<name>A0AA85JIW8_TRIRE</name>
<feature type="signal peptide" evidence="2">
    <location>
        <begin position="1"/>
        <end position="19"/>
    </location>
</feature>
<dbReference type="Proteomes" id="UP000050795">
    <property type="component" value="Unassembled WGS sequence"/>
</dbReference>
<sequence length="72" mass="8192">MKVIIFALLLFVSLKYVRLDEDYDIVDYTRVIKDDCPNGAPYCEDSDKSAKKNKKKGLSQKNGRQCIGSNCK</sequence>
<proteinExistence type="predicted"/>
<keyword evidence="3" id="KW-1185">Reference proteome</keyword>
<keyword evidence="2" id="KW-0732">Signal</keyword>
<accession>A0AA85JIW8</accession>
<reference evidence="4" key="2">
    <citation type="submission" date="2023-11" db="UniProtKB">
        <authorList>
            <consortium name="WormBaseParasite"/>
        </authorList>
    </citation>
    <scope>IDENTIFICATION</scope>
</reference>
<feature type="chain" id="PRO_5041698710" evidence="2">
    <location>
        <begin position="20"/>
        <end position="72"/>
    </location>
</feature>
<feature type="region of interest" description="Disordered" evidence="1">
    <location>
        <begin position="43"/>
        <end position="72"/>
    </location>
</feature>
<organism evidence="3 4">
    <name type="scientific">Trichobilharzia regenti</name>
    <name type="common">Nasal bird schistosome</name>
    <dbReference type="NCBI Taxonomy" id="157069"/>
    <lineage>
        <taxon>Eukaryota</taxon>
        <taxon>Metazoa</taxon>
        <taxon>Spiralia</taxon>
        <taxon>Lophotrochozoa</taxon>
        <taxon>Platyhelminthes</taxon>
        <taxon>Trematoda</taxon>
        <taxon>Digenea</taxon>
        <taxon>Strigeidida</taxon>
        <taxon>Schistosomatoidea</taxon>
        <taxon>Schistosomatidae</taxon>
        <taxon>Trichobilharzia</taxon>
    </lineage>
</organism>
<dbReference type="AlphaFoldDB" id="A0AA85JIW8"/>
<evidence type="ECO:0000256" key="2">
    <source>
        <dbReference type="SAM" id="SignalP"/>
    </source>
</evidence>
<protein>
    <submittedName>
        <fullName evidence="4">Uncharacterized protein</fullName>
    </submittedName>
</protein>
<evidence type="ECO:0000256" key="1">
    <source>
        <dbReference type="SAM" id="MobiDB-lite"/>
    </source>
</evidence>